<feature type="domain" description="Helicase-associated" evidence="1">
    <location>
        <begin position="77"/>
        <end position="115"/>
    </location>
</feature>
<evidence type="ECO:0000313" key="3">
    <source>
        <dbReference type="Proteomes" id="UP000095751"/>
    </source>
</evidence>
<proteinExistence type="predicted"/>
<dbReference type="Proteomes" id="UP000095751">
    <property type="component" value="Unassembled WGS sequence"/>
</dbReference>
<organism evidence="2 3">
    <name type="scientific">Fragilariopsis cylindrus CCMP1102</name>
    <dbReference type="NCBI Taxonomy" id="635003"/>
    <lineage>
        <taxon>Eukaryota</taxon>
        <taxon>Sar</taxon>
        <taxon>Stramenopiles</taxon>
        <taxon>Ochrophyta</taxon>
        <taxon>Bacillariophyta</taxon>
        <taxon>Bacillariophyceae</taxon>
        <taxon>Bacillariophycidae</taxon>
        <taxon>Bacillariales</taxon>
        <taxon>Bacillariaceae</taxon>
        <taxon>Fragilariopsis</taxon>
    </lineage>
</organism>
<dbReference type="AlphaFoldDB" id="A0A1E7F7W8"/>
<dbReference type="KEGG" id="fcy:FRACYDRAFT_143223"/>
<keyword evidence="3" id="KW-1185">Reference proteome</keyword>
<dbReference type="EMBL" id="KV784360">
    <property type="protein sequence ID" value="OEU14229.1"/>
    <property type="molecule type" value="Genomic_DNA"/>
</dbReference>
<protein>
    <recommendedName>
        <fullName evidence="1">Helicase-associated domain-containing protein</fullName>
    </recommendedName>
</protein>
<name>A0A1E7F7W8_9STRA</name>
<evidence type="ECO:0000313" key="2">
    <source>
        <dbReference type="EMBL" id="OEU14229.1"/>
    </source>
</evidence>
<dbReference type="Gene3D" id="6.10.140.530">
    <property type="match status" value="2"/>
</dbReference>
<dbReference type="InParanoid" id="A0A1E7F7W8"/>
<accession>A0A1E7F7W8</accession>
<dbReference type="PANTHER" id="PTHR33418:SF1">
    <property type="entry name" value="HELICASE-ASSOCIATED DOMAIN-CONTAINING PROTEIN"/>
    <property type="match status" value="1"/>
</dbReference>
<dbReference type="OrthoDB" id="513765at2759"/>
<evidence type="ECO:0000259" key="1">
    <source>
        <dbReference type="Pfam" id="PF03457"/>
    </source>
</evidence>
<dbReference type="Pfam" id="PF03457">
    <property type="entry name" value="HA"/>
    <property type="match status" value="2"/>
</dbReference>
<dbReference type="PANTHER" id="PTHR33418">
    <property type="entry name" value="HELICASE-ASSOCIATED"/>
    <property type="match status" value="1"/>
</dbReference>
<reference evidence="2 3" key="1">
    <citation type="submission" date="2016-09" db="EMBL/GenBank/DDBJ databases">
        <title>Extensive genetic diversity and differential bi-allelic expression allows diatom success in the polar Southern Ocean.</title>
        <authorList>
            <consortium name="DOE Joint Genome Institute"/>
            <person name="Mock T."/>
            <person name="Otillar R.P."/>
            <person name="Strauss J."/>
            <person name="Dupont C."/>
            <person name="Frickenhaus S."/>
            <person name="Maumus F."/>
            <person name="Mcmullan M."/>
            <person name="Sanges R."/>
            <person name="Schmutz J."/>
            <person name="Toseland A."/>
            <person name="Valas R."/>
            <person name="Veluchamy A."/>
            <person name="Ward B.J."/>
            <person name="Allen A."/>
            <person name="Barry K."/>
            <person name="Falciatore A."/>
            <person name="Ferrante M."/>
            <person name="Fortunato A.E."/>
            <person name="Gloeckner G."/>
            <person name="Gruber A."/>
            <person name="Hipkin R."/>
            <person name="Janech M."/>
            <person name="Kroth P."/>
            <person name="Leese F."/>
            <person name="Lindquist E."/>
            <person name="Lyon B.R."/>
            <person name="Martin J."/>
            <person name="Mayer C."/>
            <person name="Parker M."/>
            <person name="Quesneville H."/>
            <person name="Raymond J."/>
            <person name="Uhlig C."/>
            <person name="Valentin K.U."/>
            <person name="Worden A.Z."/>
            <person name="Armbrust E.V."/>
            <person name="Bowler C."/>
            <person name="Green B."/>
            <person name="Moulton V."/>
            <person name="Van Oosterhout C."/>
            <person name="Grigoriev I."/>
        </authorList>
    </citation>
    <scope>NUCLEOTIDE SEQUENCE [LARGE SCALE GENOMIC DNA]</scope>
    <source>
        <strain evidence="2 3">CCMP1102</strain>
    </source>
</reference>
<sequence>MGPHNNERWDMHYQDLLEYKKKNNGKTNVPQEYYPNPELGTWVNKQRVAYKDNDLSKDRIIKLESISFKWRIYVMIPWMDMYERLQKYNKKYGTTDVPKQYPNDPQLGFWVTNQR</sequence>
<feature type="non-terminal residue" evidence="2">
    <location>
        <position position="115"/>
    </location>
</feature>
<dbReference type="InterPro" id="IPR005114">
    <property type="entry name" value="Helicase_assoc"/>
</dbReference>
<gene>
    <name evidence="2" type="ORF">FRACYDRAFT_143223</name>
</gene>
<feature type="domain" description="Helicase-associated" evidence="1">
    <location>
        <begin position="7"/>
        <end position="68"/>
    </location>
</feature>